<reference evidence="3" key="2">
    <citation type="submission" date="2021-09" db="EMBL/GenBank/DDBJ databases">
        <authorList>
            <person name="Gilroy R."/>
        </authorList>
    </citation>
    <scope>NUCLEOTIDE SEQUENCE</scope>
    <source>
        <strain evidence="3">CHK171-7178</strain>
    </source>
</reference>
<dbReference type="GO" id="GO:0016020">
    <property type="term" value="C:membrane"/>
    <property type="evidence" value="ECO:0007669"/>
    <property type="project" value="TreeGrafter"/>
</dbReference>
<dbReference type="InterPro" id="IPR029058">
    <property type="entry name" value="AB_hydrolase_fold"/>
</dbReference>
<protein>
    <submittedName>
        <fullName evidence="3">Alpha/beta hydrolase</fullName>
    </submittedName>
</protein>
<comment type="caution">
    <text evidence="3">The sequence shown here is derived from an EMBL/GenBank/DDBJ whole genome shotgun (WGS) entry which is preliminary data.</text>
</comment>
<dbReference type="InterPro" id="IPR000073">
    <property type="entry name" value="AB_hydrolase_1"/>
</dbReference>
<evidence type="ECO:0000313" key="3">
    <source>
        <dbReference type="EMBL" id="HJF31543.1"/>
    </source>
</evidence>
<evidence type="ECO:0000313" key="4">
    <source>
        <dbReference type="Proteomes" id="UP000698173"/>
    </source>
</evidence>
<dbReference type="Proteomes" id="UP000698173">
    <property type="component" value="Unassembled WGS sequence"/>
</dbReference>
<dbReference type="Pfam" id="PF00561">
    <property type="entry name" value="Abhydrolase_1"/>
    <property type="match status" value="1"/>
</dbReference>
<gene>
    <name evidence="3" type="ORF">K8V56_07160</name>
</gene>
<feature type="domain" description="AB hydrolase-1" evidence="2">
    <location>
        <begin position="64"/>
        <end position="243"/>
    </location>
</feature>
<evidence type="ECO:0000256" key="1">
    <source>
        <dbReference type="ARBA" id="ARBA00022801"/>
    </source>
</evidence>
<dbReference type="PANTHER" id="PTHR43798">
    <property type="entry name" value="MONOACYLGLYCEROL LIPASE"/>
    <property type="match status" value="1"/>
</dbReference>
<sequence>MKTEKFIKTTLEVVGFPFTIANIYFNEKNKVSEIGDLVKVKDRVVHTIVSECEEATCTVILDAGLGCCSIDWYYIQPQLSKLCKVISFDRAGYGWSSATDKPYTSEDVVNDLSEILKKLQIKPPYILVGHSFGGLNMRLFASKYPDEVTSLILIDSVHENRYLSGEWGTVRRKIQRKSLRLFKFGYLTSGLGLPKILKQPVERRQLPEPYQKYIKYIGYHPNSYEAVYKEFLYSEQSAKQLINAAPLNSELAVTIISSNNTDPTWVEQQKLLSNLTNNTFQIKTTTNHSIHLENPELIIDTISRAVKQLDDGMSTVLFANE</sequence>
<dbReference type="GO" id="GO:0016787">
    <property type="term" value="F:hydrolase activity"/>
    <property type="evidence" value="ECO:0007669"/>
    <property type="project" value="UniProtKB-KW"/>
</dbReference>
<dbReference type="EMBL" id="DYWT01000116">
    <property type="protein sequence ID" value="HJF31543.1"/>
    <property type="molecule type" value="Genomic_DNA"/>
</dbReference>
<dbReference type="SUPFAM" id="SSF53474">
    <property type="entry name" value="alpha/beta-Hydrolases"/>
    <property type="match status" value="1"/>
</dbReference>
<evidence type="ECO:0000259" key="2">
    <source>
        <dbReference type="Pfam" id="PF00561"/>
    </source>
</evidence>
<name>A0A921KD13_SPOPS</name>
<proteinExistence type="predicted"/>
<dbReference type="PRINTS" id="PR00111">
    <property type="entry name" value="ABHYDROLASE"/>
</dbReference>
<reference evidence="3" key="1">
    <citation type="journal article" date="2021" name="PeerJ">
        <title>Extensive microbial diversity within the chicken gut microbiome revealed by metagenomics and culture.</title>
        <authorList>
            <person name="Gilroy R."/>
            <person name="Ravi A."/>
            <person name="Getino M."/>
            <person name="Pursley I."/>
            <person name="Horton D.L."/>
            <person name="Alikhan N.F."/>
            <person name="Baker D."/>
            <person name="Gharbi K."/>
            <person name="Hall N."/>
            <person name="Watson M."/>
            <person name="Adriaenssens E.M."/>
            <person name="Foster-Nyarko E."/>
            <person name="Jarju S."/>
            <person name="Secka A."/>
            <person name="Antonio M."/>
            <person name="Oren A."/>
            <person name="Chaudhuri R.R."/>
            <person name="La Ragione R."/>
            <person name="Hildebrand F."/>
            <person name="Pallen M.J."/>
        </authorList>
    </citation>
    <scope>NUCLEOTIDE SEQUENCE</scope>
    <source>
        <strain evidence="3">CHK171-7178</strain>
    </source>
</reference>
<dbReference type="InterPro" id="IPR050266">
    <property type="entry name" value="AB_hydrolase_sf"/>
</dbReference>
<organism evidence="3 4">
    <name type="scientific">Sporosarcina psychrophila</name>
    <name type="common">Bacillus psychrophilus</name>
    <dbReference type="NCBI Taxonomy" id="1476"/>
    <lineage>
        <taxon>Bacteria</taxon>
        <taxon>Bacillati</taxon>
        <taxon>Bacillota</taxon>
        <taxon>Bacilli</taxon>
        <taxon>Bacillales</taxon>
        <taxon>Caryophanaceae</taxon>
        <taxon>Sporosarcina</taxon>
    </lineage>
</organism>
<accession>A0A921KD13</accession>
<dbReference type="PANTHER" id="PTHR43798:SF31">
    <property type="entry name" value="AB HYDROLASE SUPERFAMILY PROTEIN YCLE"/>
    <property type="match status" value="1"/>
</dbReference>
<dbReference type="AlphaFoldDB" id="A0A921KD13"/>
<keyword evidence="1 3" id="KW-0378">Hydrolase</keyword>
<dbReference type="Gene3D" id="3.40.50.1820">
    <property type="entry name" value="alpha/beta hydrolase"/>
    <property type="match status" value="1"/>
</dbReference>